<dbReference type="Proteomes" id="UP000261948">
    <property type="component" value="Unassembled WGS sequence"/>
</dbReference>
<organism evidence="2 3">
    <name type="scientific">Comamonas testosteroni</name>
    <name type="common">Pseudomonas testosteroni</name>
    <dbReference type="NCBI Taxonomy" id="285"/>
    <lineage>
        <taxon>Bacteria</taxon>
        <taxon>Pseudomonadati</taxon>
        <taxon>Pseudomonadota</taxon>
        <taxon>Betaproteobacteria</taxon>
        <taxon>Burkholderiales</taxon>
        <taxon>Comamonadaceae</taxon>
        <taxon>Comamonas</taxon>
    </lineage>
</organism>
<evidence type="ECO:0000256" key="1">
    <source>
        <dbReference type="SAM" id="MobiDB-lite"/>
    </source>
</evidence>
<evidence type="ECO:0000313" key="2">
    <source>
        <dbReference type="EMBL" id="RGE40106.1"/>
    </source>
</evidence>
<dbReference type="AlphaFoldDB" id="A0A373F7I4"/>
<keyword evidence="3" id="KW-1185">Reference proteome</keyword>
<reference evidence="2 3" key="1">
    <citation type="submission" date="2018-08" db="EMBL/GenBank/DDBJ databases">
        <title>Comamonas testosteroni strain SWCO2.</title>
        <authorList>
            <person name="Jiang N."/>
            <person name="Zhang X.Z."/>
        </authorList>
    </citation>
    <scope>NUCLEOTIDE SEQUENCE [LARGE SCALE GENOMIC DNA]</scope>
    <source>
        <strain evidence="2 3">SWCO2</strain>
    </source>
</reference>
<proteinExistence type="predicted"/>
<name>A0A373F7I4_COMTE</name>
<dbReference type="EMBL" id="QURR01000041">
    <property type="protein sequence ID" value="RGE40106.1"/>
    <property type="molecule type" value="Genomic_DNA"/>
</dbReference>
<feature type="region of interest" description="Disordered" evidence="1">
    <location>
        <begin position="84"/>
        <end position="108"/>
    </location>
</feature>
<comment type="caution">
    <text evidence="2">The sequence shown here is derived from an EMBL/GenBank/DDBJ whole genome shotgun (WGS) entry which is preliminary data.</text>
</comment>
<evidence type="ECO:0000313" key="3">
    <source>
        <dbReference type="Proteomes" id="UP000261948"/>
    </source>
</evidence>
<sequence length="108" mass="11914">MNVDLTLRSPAKVQEISLTYQAEGQIRIEASAPAFVRPDSTGEARIQVPLTVLSKGLHYLNVFAVANGQTTAYSVRLDARDNNAIQKPMDTKTNSEFVELPARESRQP</sequence>
<gene>
    <name evidence="2" type="ORF">DZC30_21010</name>
</gene>
<protein>
    <submittedName>
        <fullName evidence="2">Uncharacterized protein</fullName>
    </submittedName>
</protein>
<accession>A0A373F7I4</accession>